<comment type="caution">
    <text evidence="1">The sequence shown here is derived from an EMBL/GenBank/DDBJ whole genome shotgun (WGS) entry which is preliminary data.</text>
</comment>
<accession>A0A0V0TQJ3</accession>
<protein>
    <submittedName>
        <fullName evidence="1">Uncharacterized protein</fullName>
    </submittedName>
</protein>
<evidence type="ECO:0000313" key="2">
    <source>
        <dbReference type="Proteomes" id="UP000055048"/>
    </source>
</evidence>
<dbReference type="AlphaFoldDB" id="A0A0V0TQJ3"/>
<sequence length="63" mass="7392">MNSAIRVKDLNIIFAYSYQQDPDCKLVADNQELELYCHSCYQKTDKNIESYASNDNFRHSNLI</sequence>
<dbReference type="EMBL" id="JYDJ01000175">
    <property type="protein sequence ID" value="KRX41309.1"/>
    <property type="molecule type" value="Genomic_DNA"/>
</dbReference>
<reference evidence="1 2" key="1">
    <citation type="submission" date="2015-01" db="EMBL/GenBank/DDBJ databases">
        <title>Evolution of Trichinella species and genotypes.</title>
        <authorList>
            <person name="Korhonen P.K."/>
            <person name="Edoardo P."/>
            <person name="Giuseppe L.R."/>
            <person name="Gasser R.B."/>
        </authorList>
    </citation>
    <scope>NUCLEOTIDE SEQUENCE [LARGE SCALE GENOMIC DNA]</scope>
    <source>
        <strain evidence="1">ISS417</strain>
    </source>
</reference>
<dbReference type="OrthoDB" id="10284533at2759"/>
<name>A0A0V0TQJ3_9BILA</name>
<dbReference type="Proteomes" id="UP000055048">
    <property type="component" value="Unassembled WGS sequence"/>
</dbReference>
<proteinExistence type="predicted"/>
<gene>
    <name evidence="1" type="ORF">T05_12327</name>
</gene>
<evidence type="ECO:0000313" key="1">
    <source>
        <dbReference type="EMBL" id="KRX41309.1"/>
    </source>
</evidence>
<keyword evidence="2" id="KW-1185">Reference proteome</keyword>
<organism evidence="1 2">
    <name type="scientific">Trichinella murrelli</name>
    <dbReference type="NCBI Taxonomy" id="144512"/>
    <lineage>
        <taxon>Eukaryota</taxon>
        <taxon>Metazoa</taxon>
        <taxon>Ecdysozoa</taxon>
        <taxon>Nematoda</taxon>
        <taxon>Enoplea</taxon>
        <taxon>Dorylaimia</taxon>
        <taxon>Trichinellida</taxon>
        <taxon>Trichinellidae</taxon>
        <taxon>Trichinella</taxon>
    </lineage>
</organism>